<feature type="region of interest" description="Disordered" evidence="1">
    <location>
        <begin position="122"/>
        <end position="200"/>
    </location>
</feature>
<accession>A0A1Y1HT33</accession>
<feature type="region of interest" description="Disordered" evidence="1">
    <location>
        <begin position="71"/>
        <end position="101"/>
    </location>
</feature>
<feature type="compositionally biased region" description="Low complexity" evidence="1">
    <location>
        <begin position="81"/>
        <end position="90"/>
    </location>
</feature>
<protein>
    <submittedName>
        <fullName evidence="2">Uncharacterized protein</fullName>
    </submittedName>
</protein>
<organism evidence="2 3">
    <name type="scientific">Klebsormidium nitens</name>
    <name type="common">Green alga</name>
    <name type="synonym">Ulothrix nitens</name>
    <dbReference type="NCBI Taxonomy" id="105231"/>
    <lineage>
        <taxon>Eukaryota</taxon>
        <taxon>Viridiplantae</taxon>
        <taxon>Streptophyta</taxon>
        <taxon>Klebsormidiophyceae</taxon>
        <taxon>Klebsormidiales</taxon>
        <taxon>Klebsormidiaceae</taxon>
        <taxon>Klebsormidium</taxon>
    </lineage>
</organism>
<evidence type="ECO:0000256" key="1">
    <source>
        <dbReference type="SAM" id="MobiDB-lite"/>
    </source>
</evidence>
<name>A0A1Y1HT33_KLENI</name>
<feature type="compositionally biased region" description="Polar residues" evidence="1">
    <location>
        <begin position="132"/>
        <end position="143"/>
    </location>
</feature>
<reference evidence="2 3" key="1">
    <citation type="journal article" date="2014" name="Nat. Commun.">
        <title>Klebsormidium flaccidum genome reveals primary factors for plant terrestrial adaptation.</title>
        <authorList>
            <person name="Hori K."/>
            <person name="Maruyama F."/>
            <person name="Fujisawa T."/>
            <person name="Togashi T."/>
            <person name="Yamamoto N."/>
            <person name="Seo M."/>
            <person name="Sato S."/>
            <person name="Yamada T."/>
            <person name="Mori H."/>
            <person name="Tajima N."/>
            <person name="Moriyama T."/>
            <person name="Ikeuchi M."/>
            <person name="Watanabe M."/>
            <person name="Wada H."/>
            <person name="Kobayashi K."/>
            <person name="Saito M."/>
            <person name="Masuda T."/>
            <person name="Sasaki-Sekimoto Y."/>
            <person name="Mashiguchi K."/>
            <person name="Awai K."/>
            <person name="Shimojima M."/>
            <person name="Masuda S."/>
            <person name="Iwai M."/>
            <person name="Nobusawa T."/>
            <person name="Narise T."/>
            <person name="Kondo S."/>
            <person name="Saito H."/>
            <person name="Sato R."/>
            <person name="Murakawa M."/>
            <person name="Ihara Y."/>
            <person name="Oshima-Yamada Y."/>
            <person name="Ohtaka K."/>
            <person name="Satoh M."/>
            <person name="Sonobe K."/>
            <person name="Ishii M."/>
            <person name="Ohtani R."/>
            <person name="Kanamori-Sato M."/>
            <person name="Honoki R."/>
            <person name="Miyazaki D."/>
            <person name="Mochizuki H."/>
            <person name="Umetsu J."/>
            <person name="Higashi K."/>
            <person name="Shibata D."/>
            <person name="Kamiya Y."/>
            <person name="Sato N."/>
            <person name="Nakamura Y."/>
            <person name="Tabata S."/>
            <person name="Ida S."/>
            <person name="Kurokawa K."/>
            <person name="Ohta H."/>
        </authorList>
    </citation>
    <scope>NUCLEOTIDE SEQUENCE [LARGE SCALE GENOMIC DNA]</scope>
    <source>
        <strain evidence="2 3">NIES-2285</strain>
    </source>
</reference>
<sequence length="200" mass="21205">MAESGEELLVEKFKVFDAVVEANGTTLSSAPAMILVNTRMILTVTFSTSASSDTEYLADLGTLLRVHSAPAGRRPGCTAKARPASAASRPGDMPARAPRADWSTVRSVHRARGCVRIHFRGLLSGRGPDQSAPPSNRAHSSPPSRLRRPAADPVDPIDRNRGRGQFVDDTFAPARDSPSPEFASTPAAPFCDENSTPGVA</sequence>
<dbReference type="EMBL" id="DF237040">
    <property type="protein sequence ID" value="GAQ81785.1"/>
    <property type="molecule type" value="Genomic_DNA"/>
</dbReference>
<evidence type="ECO:0000313" key="3">
    <source>
        <dbReference type="Proteomes" id="UP000054558"/>
    </source>
</evidence>
<dbReference type="AlphaFoldDB" id="A0A1Y1HT33"/>
<gene>
    <name evidence="2" type="ORF">KFL_000910055</name>
</gene>
<dbReference type="Proteomes" id="UP000054558">
    <property type="component" value="Unassembled WGS sequence"/>
</dbReference>
<keyword evidence="3" id="KW-1185">Reference proteome</keyword>
<proteinExistence type="predicted"/>
<evidence type="ECO:0000313" key="2">
    <source>
        <dbReference type="EMBL" id="GAQ81785.1"/>
    </source>
</evidence>